<evidence type="ECO:0000256" key="7">
    <source>
        <dbReference type="ARBA" id="ARBA00023237"/>
    </source>
</evidence>
<feature type="chain" id="PRO_5004181678" evidence="10">
    <location>
        <begin position="26"/>
        <end position="663"/>
    </location>
</feature>
<evidence type="ECO:0000256" key="10">
    <source>
        <dbReference type="SAM" id="SignalP"/>
    </source>
</evidence>
<feature type="domain" description="TonB-dependent receptor-like beta-barrel" evidence="11">
    <location>
        <begin position="207"/>
        <end position="621"/>
    </location>
</feature>
<keyword evidence="6 8" id="KW-0472">Membrane</keyword>
<dbReference type="InterPro" id="IPR012910">
    <property type="entry name" value="Plug_dom"/>
</dbReference>
<keyword evidence="5 9" id="KW-0798">TonB box</keyword>
<evidence type="ECO:0000256" key="3">
    <source>
        <dbReference type="ARBA" id="ARBA00022452"/>
    </source>
</evidence>
<evidence type="ECO:0000259" key="12">
    <source>
        <dbReference type="Pfam" id="PF07715"/>
    </source>
</evidence>
<comment type="subcellular location">
    <subcellularLocation>
        <location evidence="1 8">Cell outer membrane</location>
        <topology evidence="1 8">Multi-pass membrane protein</topology>
    </subcellularLocation>
</comment>
<dbReference type="Proteomes" id="UP000001982">
    <property type="component" value="Chromosome"/>
</dbReference>
<dbReference type="PANTHER" id="PTHR30069">
    <property type="entry name" value="TONB-DEPENDENT OUTER MEMBRANE RECEPTOR"/>
    <property type="match status" value="1"/>
</dbReference>
<dbReference type="RefSeq" id="WP_011494928.1">
    <property type="nucleotide sequence ID" value="NC_007954.1"/>
</dbReference>
<name>Q12S14_SHEDO</name>
<keyword evidence="3 8" id="KW-1134">Transmembrane beta strand</keyword>
<reference evidence="13 14" key="1">
    <citation type="submission" date="2006-03" db="EMBL/GenBank/DDBJ databases">
        <title>Complete sequence of Shewanella denitrificans OS217.</title>
        <authorList>
            <consortium name="US DOE Joint Genome Institute"/>
            <person name="Copeland A."/>
            <person name="Lucas S."/>
            <person name="Lapidus A."/>
            <person name="Barry K."/>
            <person name="Detter J.C."/>
            <person name="Glavina del Rio T."/>
            <person name="Hammon N."/>
            <person name="Israni S."/>
            <person name="Dalin E."/>
            <person name="Tice H."/>
            <person name="Pitluck S."/>
            <person name="Brettin T."/>
            <person name="Bruce D."/>
            <person name="Han C."/>
            <person name="Tapia R."/>
            <person name="Gilna P."/>
            <person name="Kiss H."/>
            <person name="Schmutz J."/>
            <person name="Larimer F."/>
            <person name="Land M."/>
            <person name="Hauser L."/>
            <person name="Kyrpides N."/>
            <person name="Lykidis A."/>
            <person name="Richardson P."/>
        </authorList>
    </citation>
    <scope>NUCLEOTIDE SEQUENCE [LARGE SCALE GENOMIC DNA]</scope>
    <source>
        <strain evidence="14">OS217 / ATCC BAA-1090 / DSM 15013</strain>
    </source>
</reference>
<evidence type="ECO:0000256" key="2">
    <source>
        <dbReference type="ARBA" id="ARBA00022448"/>
    </source>
</evidence>
<keyword evidence="10" id="KW-0732">Signal</keyword>
<evidence type="ECO:0000256" key="9">
    <source>
        <dbReference type="RuleBase" id="RU003357"/>
    </source>
</evidence>
<proteinExistence type="inferred from homology"/>
<gene>
    <name evidence="13" type="ordered locus">Sden_0470</name>
</gene>
<dbReference type="GO" id="GO:0009279">
    <property type="term" value="C:cell outer membrane"/>
    <property type="evidence" value="ECO:0007669"/>
    <property type="project" value="UniProtKB-SubCell"/>
</dbReference>
<dbReference type="Gene3D" id="2.170.130.10">
    <property type="entry name" value="TonB-dependent receptor, plug domain"/>
    <property type="match status" value="1"/>
</dbReference>
<dbReference type="Pfam" id="PF00593">
    <property type="entry name" value="TonB_dep_Rec_b-barrel"/>
    <property type="match status" value="1"/>
</dbReference>
<evidence type="ECO:0000256" key="6">
    <source>
        <dbReference type="ARBA" id="ARBA00023136"/>
    </source>
</evidence>
<evidence type="ECO:0000256" key="5">
    <source>
        <dbReference type="ARBA" id="ARBA00023077"/>
    </source>
</evidence>
<evidence type="ECO:0000259" key="11">
    <source>
        <dbReference type="Pfam" id="PF00593"/>
    </source>
</evidence>
<dbReference type="InterPro" id="IPR000531">
    <property type="entry name" value="Beta-barrel_TonB"/>
</dbReference>
<dbReference type="InterPro" id="IPR037066">
    <property type="entry name" value="Plug_dom_sf"/>
</dbReference>
<dbReference type="EMBL" id="CP000302">
    <property type="protein sequence ID" value="ABE53762.1"/>
    <property type="molecule type" value="Genomic_DNA"/>
</dbReference>
<evidence type="ECO:0000313" key="13">
    <source>
        <dbReference type="EMBL" id="ABE53762.1"/>
    </source>
</evidence>
<comment type="similarity">
    <text evidence="8 9">Belongs to the TonB-dependent receptor family.</text>
</comment>
<dbReference type="AlphaFoldDB" id="Q12S14"/>
<dbReference type="Gene3D" id="2.40.170.20">
    <property type="entry name" value="TonB-dependent receptor, beta-barrel domain"/>
    <property type="match status" value="1"/>
</dbReference>
<dbReference type="NCBIfam" id="TIGR01778">
    <property type="entry name" value="TonB-copper"/>
    <property type="match status" value="1"/>
</dbReference>
<protein>
    <submittedName>
        <fullName evidence="13">TonB-dependent copper receptor</fullName>
    </submittedName>
</protein>
<dbReference type="CDD" id="cd01347">
    <property type="entry name" value="ligand_gated_channel"/>
    <property type="match status" value="1"/>
</dbReference>
<feature type="domain" description="TonB-dependent receptor plug" evidence="12">
    <location>
        <begin position="73"/>
        <end position="153"/>
    </location>
</feature>
<keyword evidence="2 8" id="KW-0813">Transport</keyword>
<evidence type="ECO:0000313" key="14">
    <source>
        <dbReference type="Proteomes" id="UP000001982"/>
    </source>
</evidence>
<keyword evidence="14" id="KW-1185">Reference proteome</keyword>
<keyword evidence="7 8" id="KW-0998">Cell outer membrane</keyword>
<evidence type="ECO:0000256" key="8">
    <source>
        <dbReference type="PROSITE-ProRule" id="PRU01360"/>
    </source>
</evidence>
<dbReference type="InterPro" id="IPR039426">
    <property type="entry name" value="TonB-dep_rcpt-like"/>
</dbReference>
<dbReference type="GO" id="GO:0044718">
    <property type="term" value="P:siderophore transmembrane transport"/>
    <property type="evidence" value="ECO:0007669"/>
    <property type="project" value="TreeGrafter"/>
</dbReference>
<dbReference type="HOGENOM" id="CLU_014873_2_1_6"/>
<dbReference type="GO" id="GO:0015344">
    <property type="term" value="F:siderophore uptake transmembrane transporter activity"/>
    <property type="evidence" value="ECO:0007669"/>
    <property type="project" value="TreeGrafter"/>
</dbReference>
<dbReference type="SUPFAM" id="SSF56935">
    <property type="entry name" value="Porins"/>
    <property type="match status" value="1"/>
</dbReference>
<dbReference type="KEGG" id="sdn:Sden_0470"/>
<organism evidence="13 14">
    <name type="scientific">Shewanella denitrificans (strain OS217 / ATCC BAA-1090 / DSM 15013)</name>
    <dbReference type="NCBI Taxonomy" id="318161"/>
    <lineage>
        <taxon>Bacteria</taxon>
        <taxon>Pseudomonadati</taxon>
        <taxon>Pseudomonadota</taxon>
        <taxon>Gammaproteobacteria</taxon>
        <taxon>Alteromonadales</taxon>
        <taxon>Shewanellaceae</taxon>
        <taxon>Shewanella</taxon>
    </lineage>
</organism>
<dbReference type="eggNOG" id="COG4771">
    <property type="taxonomic scope" value="Bacteria"/>
</dbReference>
<dbReference type="InterPro" id="IPR010100">
    <property type="entry name" value="TonB-dep_Cu_rcpt"/>
</dbReference>
<evidence type="ECO:0000256" key="4">
    <source>
        <dbReference type="ARBA" id="ARBA00022692"/>
    </source>
</evidence>
<dbReference type="OrthoDB" id="5332150at2"/>
<accession>Q12S14</accession>
<dbReference type="PANTHER" id="PTHR30069:SF49">
    <property type="entry name" value="OUTER MEMBRANE PROTEIN C"/>
    <property type="match status" value="1"/>
</dbReference>
<dbReference type="Pfam" id="PF07715">
    <property type="entry name" value="Plug"/>
    <property type="match status" value="1"/>
</dbReference>
<evidence type="ECO:0000256" key="1">
    <source>
        <dbReference type="ARBA" id="ARBA00004571"/>
    </source>
</evidence>
<feature type="signal peptide" evidence="10">
    <location>
        <begin position="1"/>
        <end position="25"/>
    </location>
</feature>
<dbReference type="PROSITE" id="PS52016">
    <property type="entry name" value="TONB_DEPENDENT_REC_3"/>
    <property type="match status" value="1"/>
</dbReference>
<keyword evidence="13" id="KW-0675">Receptor</keyword>
<keyword evidence="4 8" id="KW-0812">Transmembrane</keyword>
<dbReference type="STRING" id="318161.Sden_0470"/>
<dbReference type="InterPro" id="IPR036942">
    <property type="entry name" value="Beta-barrel_TonB_sf"/>
</dbReference>
<sequence>MGKTNFKLSLLAGALVMAMQPSVQAQEQHNCTKDEKCNDYLVVTGDVMREPVNVVSDPKKPRLPLPAFEGSGFLKTIPGFSVTRKGGMGGDPSFRGMGGSRLAIVDDGQHVYGACGGRMDPPTNYIYPESYDEITVIKGPQTVKYGPVGSAGTVLFEKNRHRFTERGIIGRASITGGSFDRKDSIIEFVAGNADYYVDFDMDSSSSDHYKDGNDNPVQSSYDRDNIKVALGWTPSENTVIEFAMGQSEGEAEYADRLNKARQIDNESYTLLVQHDFDSELLKNVDFQVYSNENDHIMDQFDRGVNMGMDVMRSTSGGHFWLGLTPMMNWDLTLGVDHMQSDHQGRGINMMQDKGLDDLLRKPFMKNMEYANWGLFVESVYHLDHSKVFAGMRYDNWDTDLYVGQKGNRADDVFSGYARYEYRDGFSQYYAGVGHAERVPDYWEIMKTSASNPMQKSFDLEPEETNQLDIGWIYDNGLVFSSSLFYGKLDNYILVDSTGPMTVARNIDATLYGGEASIDYDVNEHFSAQVTLSYTLGDNDTDNVDLGQVSPLESKFSLNYQKDAWAAGLLWRVVDSQHRVTIGHGNIVGQDLAESSGFGTVAINASWNYDDHLRLILGVENLFDIAYAEHISKAAGGNDLPGSEPMFQVNESGRNFWAKLTYEF</sequence>